<dbReference type="PRINTS" id="PR00080">
    <property type="entry name" value="SDRFAMILY"/>
</dbReference>
<organism evidence="4 5">
    <name type="scientific">Pseudohalioglobus lutimaris</name>
    <dbReference type="NCBI Taxonomy" id="1737061"/>
    <lineage>
        <taxon>Bacteria</taxon>
        <taxon>Pseudomonadati</taxon>
        <taxon>Pseudomonadota</taxon>
        <taxon>Gammaproteobacteria</taxon>
        <taxon>Cellvibrionales</taxon>
        <taxon>Halieaceae</taxon>
        <taxon>Pseudohalioglobus</taxon>
    </lineage>
</organism>
<dbReference type="Gene3D" id="3.40.50.720">
    <property type="entry name" value="NAD(P)-binding Rossmann-like Domain"/>
    <property type="match status" value="1"/>
</dbReference>
<name>A0A2N5X5M2_9GAMM</name>
<dbReference type="OrthoDB" id="118015at2"/>
<dbReference type="SUPFAM" id="SSF51735">
    <property type="entry name" value="NAD(P)-binding Rossmann-fold domains"/>
    <property type="match status" value="1"/>
</dbReference>
<dbReference type="InterPro" id="IPR051122">
    <property type="entry name" value="SDR_DHRS6-like"/>
</dbReference>
<dbReference type="Pfam" id="PF00106">
    <property type="entry name" value="adh_short"/>
    <property type="match status" value="1"/>
</dbReference>
<dbReference type="GO" id="GO:0016491">
    <property type="term" value="F:oxidoreductase activity"/>
    <property type="evidence" value="ECO:0007669"/>
    <property type="project" value="UniProtKB-KW"/>
</dbReference>
<evidence type="ECO:0008006" key="6">
    <source>
        <dbReference type="Google" id="ProtNLM"/>
    </source>
</evidence>
<dbReference type="Proteomes" id="UP000235005">
    <property type="component" value="Unassembled WGS sequence"/>
</dbReference>
<dbReference type="PRINTS" id="PR00081">
    <property type="entry name" value="GDHRDH"/>
</dbReference>
<evidence type="ECO:0000256" key="3">
    <source>
        <dbReference type="RuleBase" id="RU000363"/>
    </source>
</evidence>
<dbReference type="InterPro" id="IPR002347">
    <property type="entry name" value="SDR_fam"/>
</dbReference>
<protein>
    <recommendedName>
        <fullName evidence="6">3-oxoacyl-ACP reductase</fullName>
    </recommendedName>
</protein>
<comment type="similarity">
    <text evidence="1 3">Belongs to the short-chain dehydrogenases/reductases (SDR) family.</text>
</comment>
<dbReference type="AlphaFoldDB" id="A0A2N5X5M2"/>
<dbReference type="EMBL" id="PKUS01000005">
    <property type="protein sequence ID" value="PLW69785.1"/>
    <property type="molecule type" value="Genomic_DNA"/>
</dbReference>
<keyword evidence="2" id="KW-0560">Oxidoreductase</keyword>
<sequence length="219" mass="23035">MHIVITGAAGTLGKAAAEKAREYGARVTGLDIQDLDALPHTDSYQRLDLLDRDATLACFRQLGHVDALLNIAGGFAMGDEAADPDSQQWQQMFRLNVETMRNATMGAVPLMQAQGSGAIVNIGALGALSGQGGMSAYCCAKGSVMKLTESLADELRTQNINVNAVLPSIIDTPPNREGMPDADFSSWVSPHDLAEVICFLASSAARAVHGALLPVRGLS</sequence>
<evidence type="ECO:0000313" key="5">
    <source>
        <dbReference type="Proteomes" id="UP000235005"/>
    </source>
</evidence>
<evidence type="ECO:0000256" key="2">
    <source>
        <dbReference type="ARBA" id="ARBA00023002"/>
    </source>
</evidence>
<proteinExistence type="inferred from homology"/>
<comment type="caution">
    <text evidence="4">The sequence shown here is derived from an EMBL/GenBank/DDBJ whole genome shotgun (WGS) entry which is preliminary data.</text>
</comment>
<evidence type="ECO:0000313" key="4">
    <source>
        <dbReference type="EMBL" id="PLW69785.1"/>
    </source>
</evidence>
<evidence type="ECO:0000256" key="1">
    <source>
        <dbReference type="ARBA" id="ARBA00006484"/>
    </source>
</evidence>
<keyword evidence="5" id="KW-1185">Reference proteome</keyword>
<dbReference type="InterPro" id="IPR036291">
    <property type="entry name" value="NAD(P)-bd_dom_sf"/>
</dbReference>
<dbReference type="PANTHER" id="PTHR43477">
    <property type="entry name" value="DIHYDROANTICAPSIN 7-DEHYDROGENASE"/>
    <property type="match status" value="1"/>
</dbReference>
<gene>
    <name evidence="4" type="ORF">C0039_06790</name>
</gene>
<reference evidence="4 5" key="1">
    <citation type="submission" date="2018-01" db="EMBL/GenBank/DDBJ databases">
        <title>The draft genome sequence of Halioglobus lutimaris HF004.</title>
        <authorList>
            <person name="Du Z.-J."/>
            <person name="Shi M.-J."/>
        </authorList>
    </citation>
    <scope>NUCLEOTIDE SEQUENCE [LARGE SCALE GENOMIC DNA]</scope>
    <source>
        <strain evidence="4 5">HF004</strain>
    </source>
</reference>
<dbReference type="PANTHER" id="PTHR43477:SF1">
    <property type="entry name" value="DIHYDROANTICAPSIN 7-DEHYDROGENASE"/>
    <property type="match status" value="1"/>
</dbReference>
<accession>A0A2N5X5M2</accession>